<accession>A0A2I1DH17</accession>
<evidence type="ECO:0000256" key="1">
    <source>
        <dbReference type="SAM" id="SignalP"/>
    </source>
</evidence>
<dbReference type="Proteomes" id="UP000234254">
    <property type="component" value="Unassembled WGS sequence"/>
</dbReference>
<feature type="signal peptide" evidence="1">
    <location>
        <begin position="1"/>
        <end position="20"/>
    </location>
</feature>
<protein>
    <submittedName>
        <fullName evidence="2">Uncharacterized protein</fullName>
    </submittedName>
</protein>
<keyword evidence="1" id="KW-0732">Signal</keyword>
<dbReference type="VEuPathDB" id="FungiDB:P168DRAFT_301728"/>
<dbReference type="EMBL" id="MSFM01000001">
    <property type="protein sequence ID" value="PKY09165.1"/>
    <property type="molecule type" value="Genomic_DNA"/>
</dbReference>
<sequence>MLRLFLFVLGFLTLTSRVCAQIDSYSAAYYCREEVGEEPWRCDDKFCGGEHKRKKGYCARPIYRTTKSNNQWALAAPRYCKCGDSKGESLIDGEISDGGGKVPPIIPFPPPPPGFLIPPEGVPNPNDQDSCPEDFTDTKCKDCKDKSGWCTEGPRAGCPCRDECPADDSDDVPHCKNEICLGKDGKCTTGPQVDCKCNEHCPDPEKNEIVLCNEDECKSEDDKTCKEGKFRGCKCAFVASTGPPQQRDTNKMKQGLDKLKKLKDIYDNFDKYKQKPDTKCDGTYSDALPIERKQAYELADQYCDKLDKKSKDTSKELKLDRYTFHFNYKAGNKCWSECKETVHDMICSGYDSHSIKPEAKATFKCGDEYSLKITDQSKDPSGLDLKHTCVDPKEISKLPGKVSSELQERWGAEFCKSMAGKKIKAGDRPINKLNGDDENNLYSYTVGWNGDCKSEVTELDVQFPLGKDDKNTCESLMRSAYKLCDKNGGIGGRYELGCARYSFVASKKSRPIRPG</sequence>
<comment type="caution">
    <text evidence="2">The sequence shown here is derived from an EMBL/GenBank/DDBJ whole genome shotgun (WGS) entry which is preliminary data.</text>
</comment>
<proteinExistence type="predicted"/>
<organism evidence="2 3">
    <name type="scientific">Aspergillus campestris (strain IBT 28561)</name>
    <dbReference type="NCBI Taxonomy" id="1392248"/>
    <lineage>
        <taxon>Eukaryota</taxon>
        <taxon>Fungi</taxon>
        <taxon>Dikarya</taxon>
        <taxon>Ascomycota</taxon>
        <taxon>Pezizomycotina</taxon>
        <taxon>Eurotiomycetes</taxon>
        <taxon>Eurotiomycetidae</taxon>
        <taxon>Eurotiales</taxon>
        <taxon>Aspergillaceae</taxon>
        <taxon>Aspergillus</taxon>
        <taxon>Aspergillus subgen. Circumdati</taxon>
    </lineage>
</organism>
<dbReference type="GeneID" id="36546083"/>
<dbReference type="OrthoDB" id="1896086at2759"/>
<dbReference type="RefSeq" id="XP_024697759.1">
    <property type="nucleotide sequence ID" value="XM_024838559.1"/>
</dbReference>
<keyword evidence="3" id="KW-1185">Reference proteome</keyword>
<feature type="chain" id="PRO_5014129424" evidence="1">
    <location>
        <begin position="21"/>
        <end position="515"/>
    </location>
</feature>
<reference evidence="2" key="1">
    <citation type="submission" date="2016-12" db="EMBL/GenBank/DDBJ databases">
        <title>The genomes of Aspergillus section Nigri reveals drivers in fungal speciation.</title>
        <authorList>
            <consortium name="DOE Joint Genome Institute"/>
            <person name="Vesth T.C."/>
            <person name="Nybo J."/>
            <person name="Theobald S."/>
            <person name="Brandl J."/>
            <person name="Frisvad J.C."/>
            <person name="Nielsen K.F."/>
            <person name="Lyhne E.K."/>
            <person name="Kogle M.E."/>
            <person name="Kuo A."/>
            <person name="Riley R."/>
            <person name="Clum A."/>
            <person name="Nolan M."/>
            <person name="Lipzen A."/>
            <person name="Salamov A."/>
            <person name="Henrissat B."/>
            <person name="Wiebenga A."/>
            <person name="De vries R.P."/>
            <person name="Grigoriev I.V."/>
            <person name="Mortensen U.H."/>
            <person name="Andersen M.R."/>
            <person name="Baker S.E."/>
        </authorList>
    </citation>
    <scope>NUCLEOTIDE SEQUENCE</scope>
    <source>
        <strain evidence="2">IBT 28561</strain>
    </source>
</reference>
<dbReference type="AlphaFoldDB" id="A0A2I1DH17"/>
<evidence type="ECO:0000313" key="2">
    <source>
        <dbReference type="EMBL" id="PKY09165.1"/>
    </source>
</evidence>
<gene>
    <name evidence="2" type="ORF">P168DRAFT_301728</name>
</gene>
<evidence type="ECO:0000313" key="3">
    <source>
        <dbReference type="Proteomes" id="UP000234254"/>
    </source>
</evidence>
<name>A0A2I1DH17_ASPC2</name>